<dbReference type="Gene3D" id="2.40.50.180">
    <property type="entry name" value="CheA-289, Domain 4"/>
    <property type="match status" value="1"/>
</dbReference>
<dbReference type="GO" id="GO:0006935">
    <property type="term" value="P:chemotaxis"/>
    <property type="evidence" value="ECO:0007669"/>
    <property type="project" value="InterPro"/>
</dbReference>
<dbReference type="Proteomes" id="UP000238196">
    <property type="component" value="Unassembled WGS sequence"/>
</dbReference>
<dbReference type="InterPro" id="IPR002545">
    <property type="entry name" value="CheW-lke_dom"/>
</dbReference>
<dbReference type="SUPFAM" id="SSF50341">
    <property type="entry name" value="CheW-like"/>
    <property type="match status" value="1"/>
</dbReference>
<dbReference type="PANTHER" id="PTHR22617">
    <property type="entry name" value="CHEMOTAXIS SENSOR HISTIDINE KINASE-RELATED"/>
    <property type="match status" value="1"/>
</dbReference>
<dbReference type="PROSITE" id="PS50851">
    <property type="entry name" value="CHEW"/>
    <property type="match status" value="1"/>
</dbReference>
<evidence type="ECO:0000313" key="2">
    <source>
        <dbReference type="EMBL" id="PPC78929.1"/>
    </source>
</evidence>
<dbReference type="AlphaFoldDB" id="A0A2S5KWQ2"/>
<evidence type="ECO:0000259" key="1">
    <source>
        <dbReference type="PROSITE" id="PS50851"/>
    </source>
</evidence>
<evidence type="ECO:0000313" key="3">
    <source>
        <dbReference type="Proteomes" id="UP000238196"/>
    </source>
</evidence>
<feature type="domain" description="CheW-like" evidence="1">
    <location>
        <begin position="9"/>
        <end position="147"/>
    </location>
</feature>
<reference evidence="2 3" key="1">
    <citation type="submission" date="2018-02" db="EMBL/GenBank/DDBJ databases">
        <title>novel marine gammaproteobacteria from coastal saline agro ecosystem.</title>
        <authorList>
            <person name="Krishnan R."/>
            <person name="Ramesh Kumar N."/>
        </authorList>
    </citation>
    <scope>NUCLEOTIDE SEQUENCE [LARGE SCALE GENOMIC DNA]</scope>
    <source>
        <strain evidence="2 3">228</strain>
    </source>
</reference>
<dbReference type="Gene3D" id="2.30.30.40">
    <property type="entry name" value="SH3 Domains"/>
    <property type="match status" value="1"/>
</dbReference>
<name>A0A2S5KWQ2_9PROT</name>
<gene>
    <name evidence="2" type="ORF">C4K68_02695</name>
</gene>
<dbReference type="GO" id="GO:0005829">
    <property type="term" value="C:cytosol"/>
    <property type="evidence" value="ECO:0007669"/>
    <property type="project" value="TreeGrafter"/>
</dbReference>
<dbReference type="EMBL" id="PRLP01000008">
    <property type="protein sequence ID" value="PPC78929.1"/>
    <property type="molecule type" value="Genomic_DNA"/>
</dbReference>
<sequence length="157" mass="17416">MGDHYQGLTMELLCFFVDQHRYALELQHVYRVFPAVTVSPLPDGPGILQGVVNVHGQAIGVVRLRERLGLPARALSVSDKLIWVRSQELDLLLPVDDIDDVYLLSQPKLAETSDFPALPALVKGVVILHDGLMFIQDLARLLSLQEQQEARDALAAL</sequence>
<protein>
    <recommendedName>
        <fullName evidence="1">CheW-like domain-containing protein</fullName>
    </recommendedName>
</protein>
<dbReference type="Pfam" id="PF01584">
    <property type="entry name" value="CheW"/>
    <property type="match status" value="1"/>
</dbReference>
<proteinExistence type="predicted"/>
<dbReference type="SMART" id="SM00260">
    <property type="entry name" value="CheW"/>
    <property type="match status" value="1"/>
</dbReference>
<dbReference type="PANTHER" id="PTHR22617:SF23">
    <property type="entry name" value="CHEMOTAXIS PROTEIN CHEW"/>
    <property type="match status" value="1"/>
</dbReference>
<comment type="caution">
    <text evidence="2">The sequence shown here is derived from an EMBL/GenBank/DDBJ whole genome shotgun (WGS) entry which is preliminary data.</text>
</comment>
<dbReference type="InterPro" id="IPR039315">
    <property type="entry name" value="CheW"/>
</dbReference>
<accession>A0A2S5KWQ2</accession>
<organism evidence="2 3">
    <name type="scientific">Proteobacteria bacterium 228</name>
    <dbReference type="NCBI Taxonomy" id="2083153"/>
    <lineage>
        <taxon>Bacteria</taxon>
        <taxon>Pseudomonadati</taxon>
        <taxon>Pseudomonadota</taxon>
    </lineage>
</organism>
<dbReference type="GO" id="GO:0007165">
    <property type="term" value="P:signal transduction"/>
    <property type="evidence" value="ECO:0007669"/>
    <property type="project" value="InterPro"/>
</dbReference>
<dbReference type="InterPro" id="IPR036061">
    <property type="entry name" value="CheW-like_dom_sf"/>
</dbReference>